<dbReference type="PANTHER" id="PTHR43397:SF1">
    <property type="entry name" value="ERGOTHIONEINE BIOSYNTHESIS PROTEIN 1"/>
    <property type="match status" value="1"/>
</dbReference>
<protein>
    <recommendedName>
        <fullName evidence="3">Histidine-specific methyltransferase SAM-dependent domain-containing protein</fullName>
    </recommendedName>
</protein>
<keyword evidence="2" id="KW-0808">Transferase</keyword>
<evidence type="ECO:0000259" key="3">
    <source>
        <dbReference type="Pfam" id="PF10017"/>
    </source>
</evidence>
<accession>M1UTD2</accession>
<dbReference type="HOGENOM" id="CLU_049766_1_0_1"/>
<dbReference type="Gene3D" id="3.40.50.150">
    <property type="entry name" value="Vaccinia Virus protein VP39"/>
    <property type="match status" value="1"/>
</dbReference>
<dbReference type="OrthoDB" id="4190at2759"/>
<dbReference type="KEGG" id="cme:CYME_CMM184C"/>
<reference evidence="4 5" key="2">
    <citation type="journal article" date="2007" name="BMC Biol.">
        <title>A 100%-complete sequence reveals unusually simple genomic features in the hot-spring red alga Cyanidioschyzon merolae.</title>
        <authorList>
            <person name="Nozaki H."/>
            <person name="Takano H."/>
            <person name="Misumi O."/>
            <person name="Terasawa K."/>
            <person name="Matsuzaki M."/>
            <person name="Maruyama S."/>
            <person name="Nishida K."/>
            <person name="Yagisawa F."/>
            <person name="Yoshida Y."/>
            <person name="Fujiwara T."/>
            <person name="Takio S."/>
            <person name="Tamura K."/>
            <person name="Chung S.J."/>
            <person name="Nakamura S."/>
            <person name="Kuroiwa H."/>
            <person name="Tanaka K."/>
            <person name="Sato N."/>
            <person name="Kuroiwa T."/>
        </authorList>
    </citation>
    <scope>NUCLEOTIDE SEQUENCE [LARGE SCALE GENOMIC DNA]</scope>
    <source>
        <strain evidence="4 5">10D</strain>
    </source>
</reference>
<dbReference type="GeneID" id="16995011"/>
<dbReference type="EMBL" id="AP006495">
    <property type="protein sequence ID" value="BAM81036.1"/>
    <property type="molecule type" value="Genomic_DNA"/>
</dbReference>
<dbReference type="RefSeq" id="XP_005537072.1">
    <property type="nucleotide sequence ID" value="XM_005537015.1"/>
</dbReference>
<dbReference type="InterPro" id="IPR051128">
    <property type="entry name" value="EgtD_Methyltrsf_superfamily"/>
</dbReference>
<keyword evidence="1" id="KW-0489">Methyltransferase</keyword>
<dbReference type="PANTHER" id="PTHR43397">
    <property type="entry name" value="ERGOTHIONEINE BIOSYNTHESIS PROTEIN 1"/>
    <property type="match status" value="1"/>
</dbReference>
<dbReference type="OMA" id="RVEMHLV"/>
<reference evidence="4 5" key="1">
    <citation type="journal article" date="2004" name="Nature">
        <title>Genome sequence of the ultrasmall unicellular red alga Cyanidioschyzon merolae 10D.</title>
        <authorList>
            <person name="Matsuzaki M."/>
            <person name="Misumi O."/>
            <person name="Shin-i T."/>
            <person name="Maruyama S."/>
            <person name="Takahara M."/>
            <person name="Miyagishima S."/>
            <person name="Mori T."/>
            <person name="Nishida K."/>
            <person name="Yagisawa F."/>
            <person name="Nishida K."/>
            <person name="Yoshida Y."/>
            <person name="Nishimura Y."/>
            <person name="Nakao S."/>
            <person name="Kobayashi T."/>
            <person name="Momoyama Y."/>
            <person name="Higashiyama T."/>
            <person name="Minoda A."/>
            <person name="Sano M."/>
            <person name="Nomoto H."/>
            <person name="Oishi K."/>
            <person name="Hayashi H."/>
            <person name="Ohta F."/>
            <person name="Nishizaka S."/>
            <person name="Haga S."/>
            <person name="Miura S."/>
            <person name="Morishita T."/>
            <person name="Kabeya Y."/>
            <person name="Terasawa K."/>
            <person name="Suzuki Y."/>
            <person name="Ishii Y."/>
            <person name="Asakawa S."/>
            <person name="Takano H."/>
            <person name="Ohta N."/>
            <person name="Kuroiwa H."/>
            <person name="Tanaka K."/>
            <person name="Shimizu N."/>
            <person name="Sugano S."/>
            <person name="Sato N."/>
            <person name="Nozaki H."/>
            <person name="Ogasawara N."/>
            <person name="Kohara Y."/>
            <person name="Kuroiwa T."/>
        </authorList>
    </citation>
    <scope>NUCLEOTIDE SEQUENCE [LARGE SCALE GENOMIC DNA]</scope>
    <source>
        <strain evidence="4 5">10D</strain>
    </source>
</reference>
<dbReference type="AlphaFoldDB" id="M1UTD2"/>
<dbReference type="GO" id="GO:0032259">
    <property type="term" value="P:methylation"/>
    <property type="evidence" value="ECO:0007669"/>
    <property type="project" value="UniProtKB-KW"/>
</dbReference>
<keyword evidence="5" id="KW-1185">Reference proteome</keyword>
<dbReference type="InterPro" id="IPR029063">
    <property type="entry name" value="SAM-dependent_MTases_sf"/>
</dbReference>
<dbReference type="GO" id="GO:0008168">
    <property type="term" value="F:methyltransferase activity"/>
    <property type="evidence" value="ECO:0007669"/>
    <property type="project" value="UniProtKB-KW"/>
</dbReference>
<dbReference type="Proteomes" id="UP000007014">
    <property type="component" value="Chromosome 13"/>
</dbReference>
<dbReference type="Gramene" id="CMM184CT">
    <property type="protein sequence ID" value="CMM184CT"/>
    <property type="gene ID" value="CMM184C"/>
</dbReference>
<evidence type="ECO:0000256" key="2">
    <source>
        <dbReference type="ARBA" id="ARBA00022679"/>
    </source>
</evidence>
<proteinExistence type="predicted"/>
<gene>
    <name evidence="4" type="ORF">CYME_CMM184C</name>
</gene>
<dbReference type="eggNOG" id="ENOG502SBDI">
    <property type="taxonomic scope" value="Eukaryota"/>
</dbReference>
<feature type="domain" description="Histidine-specific methyltransferase SAM-dependent" evidence="3">
    <location>
        <begin position="57"/>
        <end position="421"/>
    </location>
</feature>
<dbReference type="InterPro" id="IPR019257">
    <property type="entry name" value="MeTrfase_dom"/>
</dbReference>
<evidence type="ECO:0000313" key="4">
    <source>
        <dbReference type="EMBL" id="BAM81036.1"/>
    </source>
</evidence>
<organism evidence="4 5">
    <name type="scientific">Cyanidioschyzon merolae (strain NIES-3377 / 10D)</name>
    <name type="common">Unicellular red alga</name>
    <dbReference type="NCBI Taxonomy" id="280699"/>
    <lineage>
        <taxon>Eukaryota</taxon>
        <taxon>Rhodophyta</taxon>
        <taxon>Bangiophyceae</taxon>
        <taxon>Cyanidiales</taxon>
        <taxon>Cyanidiaceae</taxon>
        <taxon>Cyanidioschyzon</taxon>
    </lineage>
</organism>
<evidence type="ECO:0000256" key="1">
    <source>
        <dbReference type="ARBA" id="ARBA00022603"/>
    </source>
</evidence>
<name>M1UTD2_CYAM1</name>
<sequence>MTKECKANLARTSARHEQLASKPFGFCYTVLREENSHQARDELSDAIRTHFVNAKVNERSIPSRFFYDDAGTALYERITCTEDYYLTRCEREIFRKYCDRILNIAVGLDEDAPIRSHSPNERALHIIELGAGDGHKTAVLVQRALQRGLHITYRPIDISERAMTDCAERILATLSDPENGHQRLEHSSVEAQFTFHGIVGDFFEGLGYALRAPGRRLQNPVEDRLLANAGNAGYGAAPESAHEHARHLVMFIGSSIGNFDPTNAIAFCKQVRSLLQPARDHFLVGFDLRKPYAIMHRAYSDREGITAEFNRNLLRRVNRELGSNFNPAKFEHFAQYNVRLGAMESFLVATEHMRIVFPNLAMDTTALPTGNEIAIELRPWEAIHTEYSWKYTLEDISALAQKAGFSRIAANFFDSKNGFVDSIFAP</sequence>
<evidence type="ECO:0000313" key="5">
    <source>
        <dbReference type="Proteomes" id="UP000007014"/>
    </source>
</evidence>
<dbReference type="STRING" id="280699.M1UTD2"/>
<dbReference type="Pfam" id="PF10017">
    <property type="entry name" value="Methyltransf_33"/>
    <property type="match status" value="1"/>
</dbReference>